<keyword evidence="2" id="KW-1185">Reference proteome</keyword>
<evidence type="ECO:0000313" key="2">
    <source>
        <dbReference type="Proteomes" id="UP001558713"/>
    </source>
</evidence>
<dbReference type="AlphaFoldDB" id="A0ABD1B9J3"/>
<dbReference type="Proteomes" id="UP001558713">
    <property type="component" value="Unassembled WGS sequence"/>
</dbReference>
<accession>A0ABD1B9J3</accession>
<sequence length="264" mass="30073">MLPLSDGSNNFFLPRATIIKHTPCCIHLDCHIPQARTKPFKFYNYLTFHPDFLAVVANAWIDTEKEERSLHNLNVKQKMIKRELRALNKNNFLDIQKRVYEANNLFSNAHVQSLNHPTETNYQVERLCLIKLTMLKGIEKEYFKQRSTINWLLVGDLNTSYFHKVTKARNAFNTIHTLIGLDGMEATSPEHLGLLAANHFRAILGPEVLPALEDSLSQIRSSTRYFCTSQAAVVLSKVPPAEDIQKAIFRLNQNKSPGPDGLTS</sequence>
<dbReference type="EMBL" id="JBANAX010000390">
    <property type="protein sequence ID" value="KAL1210780.1"/>
    <property type="molecule type" value="Genomic_DNA"/>
</dbReference>
<comment type="caution">
    <text evidence="1">The sequence shown here is derived from an EMBL/GenBank/DDBJ whole genome shotgun (WGS) entry which is preliminary data.</text>
</comment>
<gene>
    <name evidence="1" type="ORF">V5N11_005599</name>
</gene>
<name>A0ABD1B9J3_CARAN</name>
<organism evidence="1 2">
    <name type="scientific">Cardamine amara subsp. amara</name>
    <dbReference type="NCBI Taxonomy" id="228776"/>
    <lineage>
        <taxon>Eukaryota</taxon>
        <taxon>Viridiplantae</taxon>
        <taxon>Streptophyta</taxon>
        <taxon>Embryophyta</taxon>
        <taxon>Tracheophyta</taxon>
        <taxon>Spermatophyta</taxon>
        <taxon>Magnoliopsida</taxon>
        <taxon>eudicotyledons</taxon>
        <taxon>Gunneridae</taxon>
        <taxon>Pentapetalae</taxon>
        <taxon>rosids</taxon>
        <taxon>malvids</taxon>
        <taxon>Brassicales</taxon>
        <taxon>Brassicaceae</taxon>
        <taxon>Cardamineae</taxon>
        <taxon>Cardamine</taxon>
    </lineage>
</organism>
<reference evidence="1 2" key="1">
    <citation type="submission" date="2024-04" db="EMBL/GenBank/DDBJ databases">
        <title>Genome assembly C_amara_ONT_v2.</title>
        <authorList>
            <person name="Yant L."/>
            <person name="Moore C."/>
            <person name="Slenker M."/>
        </authorList>
    </citation>
    <scope>NUCLEOTIDE SEQUENCE [LARGE SCALE GENOMIC DNA]</scope>
    <source>
        <tissue evidence="1">Leaf</tissue>
    </source>
</reference>
<proteinExistence type="predicted"/>
<protein>
    <submittedName>
        <fullName evidence="1">Uncharacterized protein</fullName>
    </submittedName>
</protein>
<evidence type="ECO:0000313" key="1">
    <source>
        <dbReference type="EMBL" id="KAL1210780.1"/>
    </source>
</evidence>